<evidence type="ECO:0000256" key="3">
    <source>
        <dbReference type="ARBA" id="ARBA00022769"/>
    </source>
</evidence>
<comment type="similarity">
    <text evidence="7">Belongs to the UvrC family.</text>
</comment>
<dbReference type="NCBIfam" id="TIGR00194">
    <property type="entry name" value="uvrC"/>
    <property type="match status" value="1"/>
</dbReference>
<dbReference type="InterPro" id="IPR000305">
    <property type="entry name" value="GIY-YIG_endonuc"/>
</dbReference>
<dbReference type="PROSITE" id="PS50164">
    <property type="entry name" value="GIY_YIG"/>
    <property type="match status" value="1"/>
</dbReference>
<gene>
    <name evidence="7" type="primary">uvrC</name>
    <name evidence="12" type="ORF">HMPREF3192_00027</name>
</gene>
<dbReference type="STRING" id="1393034.HMPREF3192_00027"/>
<reference evidence="13" key="1">
    <citation type="submission" date="2016-01" db="EMBL/GenBank/DDBJ databases">
        <authorList>
            <person name="Mitreva M."/>
            <person name="Pepin K.H."/>
            <person name="Mihindukulasuriya K.A."/>
            <person name="Fulton R."/>
            <person name="Fronick C."/>
            <person name="O'Laughlin M."/>
            <person name="Miner T."/>
            <person name="Herter B."/>
            <person name="Rosa B.A."/>
            <person name="Cordes M."/>
            <person name="Tomlinson C."/>
            <person name="Wollam A."/>
            <person name="Palsikar V.B."/>
            <person name="Mardis E.R."/>
            <person name="Wilson R.K."/>
        </authorList>
    </citation>
    <scope>NUCLEOTIDE SEQUENCE [LARGE SCALE GENOMIC DNA]</scope>
    <source>
        <strain evidence="13">DNF00019</strain>
    </source>
</reference>
<dbReference type="CDD" id="cd10434">
    <property type="entry name" value="GIY-YIG_UvrC_Cho"/>
    <property type="match status" value="1"/>
</dbReference>
<evidence type="ECO:0000259" key="11">
    <source>
        <dbReference type="PROSITE" id="PS50165"/>
    </source>
</evidence>
<evidence type="ECO:0000259" key="10">
    <source>
        <dbReference type="PROSITE" id="PS50164"/>
    </source>
</evidence>
<protein>
    <recommendedName>
        <fullName evidence="7">UvrABC system protein C</fullName>
        <shortName evidence="7">Protein UvrC</shortName>
    </recommendedName>
    <alternativeName>
        <fullName evidence="7">Excinuclease ABC subunit C</fullName>
    </alternativeName>
</protein>
<evidence type="ECO:0000256" key="8">
    <source>
        <dbReference type="SAM" id="MobiDB-lite"/>
    </source>
</evidence>
<dbReference type="InterPro" id="IPR035901">
    <property type="entry name" value="GIY-YIG_endonuc_sf"/>
</dbReference>
<evidence type="ECO:0000256" key="4">
    <source>
        <dbReference type="ARBA" id="ARBA00022881"/>
    </source>
</evidence>
<dbReference type="SUPFAM" id="SSF82771">
    <property type="entry name" value="GIY-YIG endonuclease"/>
    <property type="match status" value="1"/>
</dbReference>
<dbReference type="Pfam" id="PF02151">
    <property type="entry name" value="UVR"/>
    <property type="match status" value="1"/>
</dbReference>
<dbReference type="SUPFAM" id="SSF47781">
    <property type="entry name" value="RuvA domain 2-like"/>
    <property type="match status" value="1"/>
</dbReference>
<feature type="region of interest" description="Disordered" evidence="8">
    <location>
        <begin position="1"/>
        <end position="43"/>
    </location>
</feature>
<dbReference type="NCBIfam" id="NF001824">
    <property type="entry name" value="PRK00558.1-5"/>
    <property type="match status" value="1"/>
</dbReference>
<dbReference type="InterPro" id="IPR001162">
    <property type="entry name" value="UvrC_RNase_H_dom"/>
</dbReference>
<feature type="domain" description="UvrC family homology region profile" evidence="11">
    <location>
        <begin position="318"/>
        <end position="548"/>
    </location>
</feature>
<dbReference type="Pfam" id="PF01541">
    <property type="entry name" value="GIY-YIG"/>
    <property type="match status" value="1"/>
</dbReference>
<dbReference type="SMART" id="SM00278">
    <property type="entry name" value="HhH1"/>
    <property type="match status" value="2"/>
</dbReference>
<dbReference type="GO" id="GO:0005737">
    <property type="term" value="C:cytoplasm"/>
    <property type="evidence" value="ECO:0007669"/>
    <property type="project" value="UniProtKB-SubCell"/>
</dbReference>
<dbReference type="InterPro" id="IPR038476">
    <property type="entry name" value="UvrC_RNase_H_dom_sf"/>
</dbReference>
<dbReference type="Gene3D" id="4.10.860.10">
    <property type="entry name" value="UVR domain"/>
    <property type="match status" value="1"/>
</dbReference>
<dbReference type="Gene3D" id="1.10.150.20">
    <property type="entry name" value="5' to 3' exonuclease, C-terminal subdomain"/>
    <property type="match status" value="1"/>
</dbReference>
<dbReference type="HAMAP" id="MF_00203">
    <property type="entry name" value="UvrC"/>
    <property type="match status" value="1"/>
</dbReference>
<dbReference type="GO" id="GO:0009432">
    <property type="term" value="P:SOS response"/>
    <property type="evidence" value="ECO:0007669"/>
    <property type="project" value="UniProtKB-UniRule"/>
</dbReference>
<evidence type="ECO:0000313" key="12">
    <source>
        <dbReference type="EMBL" id="KXB35622.1"/>
    </source>
</evidence>
<sequence length="684" mass="76745">MTTSHDKAPLEDTPAAGLDTPPDTSVATLSVAPDAAPSAAPPASPALTLAQQVDQVPTQPGCYLWKDARGQVLYVGKAKNLRARMRQYIHGTDDRVKIPFLMEQTAGFDYVVVGSEHEALVLEINLIQQYHPPYNVNLKDDKSYPYLALTKGDIFPALKYTREKHKARTRYFGPYTDAKAARKMIEIVRKLVPLCVSECAEWRRVSRLLKAHPEDANVITLLEANQGRPCFDYHVGKGPGVCVGQITPEAYAEHVALVEAFLSGHTKHFITKLTDEMHEAAAQLDFEKAQRIKKRIEVIQNLSAKQHVVFNQSFDADFVGIWREETIAAACVFIVREGRVIRSCEFVLDKGNEVSEQELLAGFLKQYYEQTSDIPHQINVACALADDDVLAEWLSAKAQHKVHFHVPQRGEKLRLLTMAADNAHHMLVRYQVRTGYDDKRTNAALLQLESALALDKPPMRIECFDISTIHGRFTTASMVVFTAGKPDRDQYRRFKIKTPLMEANDIVSMAEVMERRYGLPRREDPRFGSMPDLLILDGGKPQLHAAQKQLEELGVHIAMAGLAKSDEELFVLWDDVPVVLPSGSASLYLVKQVRDEAHRFAITFHRELRGKAMTVSILDEIEGVGPKRKRALLRHFGSMKKLRAASAEKIAQVPGISSALATTIYDTLQSWDEELQEVRDRAKL</sequence>
<dbReference type="PANTHER" id="PTHR30562">
    <property type="entry name" value="UVRC/OXIDOREDUCTASE"/>
    <property type="match status" value="1"/>
</dbReference>
<dbReference type="InterPro" id="IPR001943">
    <property type="entry name" value="UVR_dom"/>
</dbReference>
<dbReference type="Proteomes" id="UP000070675">
    <property type="component" value="Unassembled WGS sequence"/>
</dbReference>
<organism evidence="12 13">
    <name type="scientific">Atopobium deltae</name>
    <dbReference type="NCBI Taxonomy" id="1393034"/>
    <lineage>
        <taxon>Bacteria</taxon>
        <taxon>Bacillati</taxon>
        <taxon>Actinomycetota</taxon>
        <taxon>Coriobacteriia</taxon>
        <taxon>Coriobacteriales</taxon>
        <taxon>Atopobiaceae</taxon>
        <taxon>Atopobium</taxon>
    </lineage>
</organism>
<dbReference type="FunFam" id="1.10.150.20:FF:000005">
    <property type="entry name" value="UvrABC system protein C"/>
    <property type="match status" value="1"/>
</dbReference>
<dbReference type="PROSITE" id="PS50165">
    <property type="entry name" value="UVRC"/>
    <property type="match status" value="1"/>
</dbReference>
<dbReference type="SUPFAM" id="SSF46600">
    <property type="entry name" value="C-terminal UvrC-binding domain of UvrB"/>
    <property type="match status" value="1"/>
</dbReference>
<dbReference type="RefSeq" id="WP_082715477.1">
    <property type="nucleotide sequence ID" value="NZ_KQ959483.1"/>
</dbReference>
<keyword evidence="1 7" id="KW-0963">Cytoplasm</keyword>
<dbReference type="InterPro" id="IPR010994">
    <property type="entry name" value="RuvA_2-like"/>
</dbReference>
<feature type="domain" description="UVR" evidence="9">
    <location>
        <begin position="267"/>
        <end position="302"/>
    </location>
</feature>
<dbReference type="InterPro" id="IPR050066">
    <property type="entry name" value="UvrABC_protein_C"/>
</dbReference>
<dbReference type="InterPro" id="IPR036876">
    <property type="entry name" value="UVR_dom_sf"/>
</dbReference>
<dbReference type="PROSITE" id="PS50151">
    <property type="entry name" value="UVR"/>
    <property type="match status" value="1"/>
</dbReference>
<dbReference type="AlphaFoldDB" id="A0A133XXD3"/>
<dbReference type="PANTHER" id="PTHR30562:SF1">
    <property type="entry name" value="UVRABC SYSTEM PROTEIN C"/>
    <property type="match status" value="1"/>
</dbReference>
<feature type="compositionally biased region" description="Basic and acidic residues" evidence="8">
    <location>
        <begin position="1"/>
        <end position="10"/>
    </location>
</feature>
<comment type="caution">
    <text evidence="12">The sequence shown here is derived from an EMBL/GenBank/DDBJ whole genome shotgun (WGS) entry which is preliminary data.</text>
</comment>
<comment type="subunit">
    <text evidence="7">Interacts with UvrB in an incision complex.</text>
</comment>
<dbReference type="OrthoDB" id="9804933at2"/>
<name>A0A133XXD3_9ACTN</name>
<evidence type="ECO:0000256" key="1">
    <source>
        <dbReference type="ARBA" id="ARBA00022490"/>
    </source>
</evidence>
<dbReference type="InterPro" id="IPR004791">
    <property type="entry name" value="UvrC"/>
</dbReference>
<evidence type="ECO:0000256" key="7">
    <source>
        <dbReference type="HAMAP-Rule" id="MF_00203"/>
    </source>
</evidence>
<keyword evidence="6 7" id="KW-0742">SOS response</keyword>
<keyword evidence="4 7" id="KW-0267">Excision nuclease</keyword>
<keyword evidence="5 7" id="KW-0234">DNA repair</keyword>
<evidence type="ECO:0000256" key="2">
    <source>
        <dbReference type="ARBA" id="ARBA00022763"/>
    </source>
</evidence>
<proteinExistence type="inferred from homology"/>
<dbReference type="InterPro" id="IPR003583">
    <property type="entry name" value="Hlx-hairpin-Hlx_DNA-bd_motif"/>
</dbReference>
<dbReference type="GO" id="GO:0009381">
    <property type="term" value="F:excinuclease ABC activity"/>
    <property type="evidence" value="ECO:0007669"/>
    <property type="project" value="UniProtKB-UniRule"/>
</dbReference>
<dbReference type="EMBL" id="LSCR01000001">
    <property type="protein sequence ID" value="KXB35622.1"/>
    <property type="molecule type" value="Genomic_DNA"/>
</dbReference>
<dbReference type="SMART" id="SM00465">
    <property type="entry name" value="GIYc"/>
    <property type="match status" value="1"/>
</dbReference>
<dbReference type="InterPro" id="IPR047296">
    <property type="entry name" value="GIY-YIG_UvrC_Cho"/>
</dbReference>
<dbReference type="Gene3D" id="3.40.1440.10">
    <property type="entry name" value="GIY-YIG endonuclease"/>
    <property type="match status" value="1"/>
</dbReference>
<dbReference type="FunFam" id="3.40.1440.10:FF:000001">
    <property type="entry name" value="UvrABC system protein C"/>
    <property type="match status" value="1"/>
</dbReference>
<dbReference type="Pfam" id="PF22920">
    <property type="entry name" value="UvrC_RNaseH"/>
    <property type="match status" value="1"/>
</dbReference>
<evidence type="ECO:0000313" key="13">
    <source>
        <dbReference type="Proteomes" id="UP000070675"/>
    </source>
</evidence>
<comment type="subcellular location">
    <subcellularLocation>
        <location evidence="7">Cytoplasm</location>
    </subcellularLocation>
</comment>
<dbReference type="GO" id="GO:0006289">
    <property type="term" value="P:nucleotide-excision repair"/>
    <property type="evidence" value="ECO:0007669"/>
    <property type="project" value="UniProtKB-UniRule"/>
</dbReference>
<accession>A0A133XXD3</accession>
<evidence type="ECO:0000259" key="9">
    <source>
        <dbReference type="PROSITE" id="PS50151"/>
    </source>
</evidence>
<feature type="domain" description="GIY-YIG" evidence="10">
    <location>
        <begin position="58"/>
        <end position="136"/>
    </location>
</feature>
<dbReference type="GO" id="GO:0003677">
    <property type="term" value="F:DNA binding"/>
    <property type="evidence" value="ECO:0007669"/>
    <property type="project" value="UniProtKB-UniRule"/>
</dbReference>
<keyword evidence="13" id="KW-1185">Reference proteome</keyword>
<keyword evidence="3 7" id="KW-0228">DNA excision</keyword>
<comment type="function">
    <text evidence="7">The UvrABC repair system catalyzes the recognition and processing of DNA lesions. UvrC both incises the 5' and 3' sides of the lesion. The N-terminal half is responsible for the 3' incision and the C-terminal half is responsible for the 5' incision.</text>
</comment>
<evidence type="ECO:0000256" key="6">
    <source>
        <dbReference type="ARBA" id="ARBA00023236"/>
    </source>
</evidence>
<dbReference type="Pfam" id="PF14520">
    <property type="entry name" value="HHH_5"/>
    <property type="match status" value="1"/>
</dbReference>
<dbReference type="PATRIC" id="fig|1393034.3.peg.24"/>
<keyword evidence="2 7" id="KW-0227">DNA damage</keyword>
<dbReference type="Pfam" id="PF08459">
    <property type="entry name" value="UvrC_RNaseH_dom"/>
    <property type="match status" value="1"/>
</dbReference>
<dbReference type="Gene3D" id="3.30.420.340">
    <property type="entry name" value="UvrC, RNAse H endonuclease domain"/>
    <property type="match status" value="1"/>
</dbReference>
<dbReference type="GO" id="GO:0009380">
    <property type="term" value="C:excinuclease repair complex"/>
    <property type="evidence" value="ECO:0007669"/>
    <property type="project" value="InterPro"/>
</dbReference>
<evidence type="ECO:0000256" key="5">
    <source>
        <dbReference type="ARBA" id="ARBA00023204"/>
    </source>
</evidence>